<dbReference type="SUPFAM" id="SSF48498">
    <property type="entry name" value="Tetracyclin repressor-like, C-terminal domain"/>
    <property type="match status" value="1"/>
</dbReference>
<evidence type="ECO:0000313" key="4">
    <source>
        <dbReference type="EMBL" id="MFC4835749.1"/>
    </source>
</evidence>
<comment type="caution">
    <text evidence="4">The sequence shown here is derived from an EMBL/GenBank/DDBJ whole genome shotgun (WGS) entry which is preliminary data.</text>
</comment>
<dbReference type="SUPFAM" id="SSF46689">
    <property type="entry name" value="Homeodomain-like"/>
    <property type="match status" value="1"/>
</dbReference>
<dbReference type="InterPro" id="IPR009057">
    <property type="entry name" value="Homeodomain-like_sf"/>
</dbReference>
<feature type="domain" description="HTH tetR-type" evidence="3">
    <location>
        <begin position="1"/>
        <end position="61"/>
    </location>
</feature>
<organism evidence="4 5">
    <name type="scientific">Actinomycetospora chibensis</name>
    <dbReference type="NCBI Taxonomy" id="663606"/>
    <lineage>
        <taxon>Bacteria</taxon>
        <taxon>Bacillati</taxon>
        <taxon>Actinomycetota</taxon>
        <taxon>Actinomycetes</taxon>
        <taxon>Pseudonocardiales</taxon>
        <taxon>Pseudonocardiaceae</taxon>
        <taxon>Actinomycetospora</taxon>
    </lineage>
</organism>
<accession>A0ABV9RQJ2</accession>
<feature type="DNA-binding region" description="H-T-H motif" evidence="2">
    <location>
        <begin position="24"/>
        <end position="43"/>
    </location>
</feature>
<dbReference type="Pfam" id="PF17940">
    <property type="entry name" value="TetR_C_31"/>
    <property type="match status" value="1"/>
</dbReference>
<evidence type="ECO:0000313" key="5">
    <source>
        <dbReference type="Proteomes" id="UP001595909"/>
    </source>
</evidence>
<proteinExistence type="predicted"/>
<dbReference type="InterPro" id="IPR001647">
    <property type="entry name" value="HTH_TetR"/>
</dbReference>
<keyword evidence="1 2" id="KW-0238">DNA-binding</keyword>
<gene>
    <name evidence="4" type="ORF">ACFPEL_25290</name>
</gene>
<evidence type="ECO:0000259" key="3">
    <source>
        <dbReference type="PROSITE" id="PS50977"/>
    </source>
</evidence>
<name>A0ABV9RQJ2_9PSEU</name>
<dbReference type="InterPro" id="IPR036271">
    <property type="entry name" value="Tet_transcr_reg_TetR-rel_C_sf"/>
</dbReference>
<sequence>MERRDVLADAAIAVLARAGSRGLTHRAVDGAAGLPEGTSSYYFRTRSALLQACVDRMAARTLSEMASGASAGPTTVDGLVAAAVATVGRWLADDRERLLARWELALESTRRPELGAALRAAGARVRERVAATLAALDIAEPERRAHDLVACLDGLAFDQLAGAGRAPRDTAALRAAITDVVRGFTGSS</sequence>
<protein>
    <submittedName>
        <fullName evidence="4">TetR/AcrR family transcriptional regulator</fullName>
    </submittedName>
</protein>
<evidence type="ECO:0000256" key="2">
    <source>
        <dbReference type="PROSITE-ProRule" id="PRU00335"/>
    </source>
</evidence>
<keyword evidence="5" id="KW-1185">Reference proteome</keyword>
<evidence type="ECO:0000256" key="1">
    <source>
        <dbReference type="ARBA" id="ARBA00023125"/>
    </source>
</evidence>
<dbReference type="EMBL" id="JBHSIM010000051">
    <property type="protein sequence ID" value="MFC4835749.1"/>
    <property type="molecule type" value="Genomic_DNA"/>
</dbReference>
<dbReference type="PROSITE" id="PS50977">
    <property type="entry name" value="HTH_TETR_2"/>
    <property type="match status" value="1"/>
</dbReference>
<dbReference type="InterPro" id="IPR041583">
    <property type="entry name" value="TetR_C_31"/>
</dbReference>
<dbReference type="Gene3D" id="1.10.357.10">
    <property type="entry name" value="Tetracycline Repressor, domain 2"/>
    <property type="match status" value="1"/>
</dbReference>
<dbReference type="RefSeq" id="WP_274187900.1">
    <property type="nucleotide sequence ID" value="NZ_BAABHN010000051.1"/>
</dbReference>
<reference evidence="5" key="1">
    <citation type="journal article" date="2019" name="Int. J. Syst. Evol. Microbiol.">
        <title>The Global Catalogue of Microorganisms (GCM) 10K type strain sequencing project: providing services to taxonomists for standard genome sequencing and annotation.</title>
        <authorList>
            <consortium name="The Broad Institute Genomics Platform"/>
            <consortium name="The Broad Institute Genome Sequencing Center for Infectious Disease"/>
            <person name="Wu L."/>
            <person name="Ma J."/>
        </authorList>
    </citation>
    <scope>NUCLEOTIDE SEQUENCE [LARGE SCALE GENOMIC DNA]</scope>
    <source>
        <strain evidence="5">CCUG 50347</strain>
    </source>
</reference>
<dbReference type="Proteomes" id="UP001595909">
    <property type="component" value="Unassembled WGS sequence"/>
</dbReference>